<reference evidence="1 2" key="1">
    <citation type="journal article" date="2012" name="PLoS Pathog.">
        <title>Diverse lifestyles and strategies of plant pathogenesis encoded in the genomes of eighteen Dothideomycetes fungi.</title>
        <authorList>
            <person name="Ohm R.A."/>
            <person name="Feau N."/>
            <person name="Henrissat B."/>
            <person name="Schoch C.L."/>
            <person name="Horwitz B.A."/>
            <person name="Barry K.W."/>
            <person name="Condon B.J."/>
            <person name="Copeland A.C."/>
            <person name="Dhillon B."/>
            <person name="Glaser F."/>
            <person name="Hesse C.N."/>
            <person name="Kosti I."/>
            <person name="LaButti K."/>
            <person name="Lindquist E.A."/>
            <person name="Lucas S."/>
            <person name="Salamov A.A."/>
            <person name="Bradshaw R.E."/>
            <person name="Ciuffetti L."/>
            <person name="Hamelin R.C."/>
            <person name="Kema G.H.J."/>
            <person name="Lawrence C."/>
            <person name="Scott J.A."/>
            <person name="Spatafora J.W."/>
            <person name="Turgeon B.G."/>
            <person name="de Wit P.J.G.M."/>
            <person name="Zhong S."/>
            <person name="Goodwin S.B."/>
            <person name="Grigoriev I.V."/>
        </authorList>
    </citation>
    <scope>NUCLEOTIDE SEQUENCE [LARGE SCALE GENOMIC DNA]</scope>
    <source>
        <strain evidence="1 2">CIRAD86</strain>
    </source>
</reference>
<name>N1Q8V7_PSEFD</name>
<dbReference type="HOGENOM" id="CLU_1678692_0_0_1"/>
<dbReference type="RefSeq" id="XP_007922005.1">
    <property type="nucleotide sequence ID" value="XM_007923814.1"/>
</dbReference>
<dbReference type="AlphaFoldDB" id="N1Q8V7"/>
<dbReference type="EMBL" id="KB446555">
    <property type="protein sequence ID" value="EME89325.1"/>
    <property type="molecule type" value="Genomic_DNA"/>
</dbReference>
<proteinExistence type="predicted"/>
<accession>N1Q8V7</accession>
<keyword evidence="2" id="KW-1185">Reference proteome</keyword>
<organism evidence="1 2">
    <name type="scientific">Pseudocercospora fijiensis (strain CIRAD86)</name>
    <name type="common">Black leaf streak disease fungus</name>
    <name type="synonym">Mycosphaerella fijiensis</name>
    <dbReference type="NCBI Taxonomy" id="383855"/>
    <lineage>
        <taxon>Eukaryota</taxon>
        <taxon>Fungi</taxon>
        <taxon>Dikarya</taxon>
        <taxon>Ascomycota</taxon>
        <taxon>Pezizomycotina</taxon>
        <taxon>Dothideomycetes</taxon>
        <taxon>Dothideomycetidae</taxon>
        <taxon>Mycosphaerellales</taxon>
        <taxon>Mycosphaerellaceae</taxon>
        <taxon>Pseudocercospora</taxon>
    </lineage>
</organism>
<dbReference type="KEGG" id="pfj:MYCFIDRAFT_170795"/>
<dbReference type="VEuPathDB" id="FungiDB:MYCFIDRAFT_170795"/>
<gene>
    <name evidence="1" type="ORF">MYCFIDRAFT_170795</name>
</gene>
<sequence length="157" mass="17580">MSIVESRTPAFCGSWMDISTRQWSAPVPREIPFQSAPGHGDLTRTRIVRAARLLIRCLAEAEEQARAPCGPTLIKLPRAFHVFCWDSLSWTILDFMVRNKSEISDSTGRWDPLSRRCVQTLYSERGCPAAAGSTPVIIRNRAGERQSPTSTRLFCGE</sequence>
<dbReference type="GeneID" id="19332541"/>
<protein>
    <submittedName>
        <fullName evidence="1">Uncharacterized protein</fullName>
    </submittedName>
</protein>
<dbReference type="Proteomes" id="UP000016932">
    <property type="component" value="Unassembled WGS sequence"/>
</dbReference>
<evidence type="ECO:0000313" key="1">
    <source>
        <dbReference type="EMBL" id="EME89325.1"/>
    </source>
</evidence>
<evidence type="ECO:0000313" key="2">
    <source>
        <dbReference type="Proteomes" id="UP000016932"/>
    </source>
</evidence>